<evidence type="ECO:0000259" key="1">
    <source>
        <dbReference type="Pfam" id="PF12697"/>
    </source>
</evidence>
<dbReference type="InterPro" id="IPR000073">
    <property type="entry name" value="AB_hydrolase_1"/>
</dbReference>
<keyword evidence="2" id="KW-0378">Hydrolase</keyword>
<comment type="caution">
    <text evidence="2">The sequence shown here is derived from an EMBL/GenBank/DDBJ whole genome shotgun (WGS) entry which is preliminary data.</text>
</comment>
<evidence type="ECO:0000313" key="3">
    <source>
        <dbReference type="Proteomes" id="UP000717696"/>
    </source>
</evidence>
<accession>A0A9P9ET63</accession>
<name>A0A9P9ET63_9HYPO</name>
<proteinExistence type="predicted"/>
<dbReference type="GO" id="GO:0016787">
    <property type="term" value="F:hydrolase activity"/>
    <property type="evidence" value="ECO:0007669"/>
    <property type="project" value="UniProtKB-KW"/>
</dbReference>
<dbReference type="PANTHER" id="PTHR43194:SF2">
    <property type="entry name" value="PEROXISOMAL MEMBRANE PROTEIN LPX1"/>
    <property type="match status" value="1"/>
</dbReference>
<dbReference type="InterPro" id="IPR050228">
    <property type="entry name" value="Carboxylesterase_BioH"/>
</dbReference>
<dbReference type="EMBL" id="JAGMUU010000010">
    <property type="protein sequence ID" value="KAH7144173.1"/>
    <property type="molecule type" value="Genomic_DNA"/>
</dbReference>
<dbReference type="Proteomes" id="UP000717696">
    <property type="component" value="Unassembled WGS sequence"/>
</dbReference>
<dbReference type="InterPro" id="IPR029058">
    <property type="entry name" value="AB_hydrolase_fold"/>
</dbReference>
<dbReference type="OrthoDB" id="94039at2759"/>
<keyword evidence="3" id="KW-1185">Reference proteome</keyword>
<dbReference type="AlphaFoldDB" id="A0A9P9ET63"/>
<reference evidence="2" key="1">
    <citation type="journal article" date="2021" name="Nat. Commun.">
        <title>Genetic determinants of endophytism in the Arabidopsis root mycobiome.</title>
        <authorList>
            <person name="Mesny F."/>
            <person name="Miyauchi S."/>
            <person name="Thiergart T."/>
            <person name="Pickel B."/>
            <person name="Atanasova L."/>
            <person name="Karlsson M."/>
            <person name="Huettel B."/>
            <person name="Barry K.W."/>
            <person name="Haridas S."/>
            <person name="Chen C."/>
            <person name="Bauer D."/>
            <person name="Andreopoulos W."/>
            <person name="Pangilinan J."/>
            <person name="LaButti K."/>
            <person name="Riley R."/>
            <person name="Lipzen A."/>
            <person name="Clum A."/>
            <person name="Drula E."/>
            <person name="Henrissat B."/>
            <person name="Kohler A."/>
            <person name="Grigoriev I.V."/>
            <person name="Martin F.M."/>
            <person name="Hacquard S."/>
        </authorList>
    </citation>
    <scope>NUCLEOTIDE SEQUENCE</scope>
    <source>
        <strain evidence="2">MPI-CAGE-AT-0021</strain>
    </source>
</reference>
<dbReference type="PANTHER" id="PTHR43194">
    <property type="entry name" value="HYDROLASE ALPHA/BETA FOLD FAMILY"/>
    <property type="match status" value="1"/>
</dbReference>
<gene>
    <name evidence="2" type="ORF">B0J13DRAFT_584991</name>
</gene>
<feature type="domain" description="AB hydrolase-1" evidence="1">
    <location>
        <begin position="54"/>
        <end position="360"/>
    </location>
</feature>
<dbReference type="SUPFAM" id="SSF53474">
    <property type="entry name" value="alpha/beta-Hydrolases"/>
    <property type="match status" value="1"/>
</dbReference>
<protein>
    <submittedName>
        <fullName evidence="2">Alpha/beta hydrolase family-domain-containing protein</fullName>
    </submittedName>
</protein>
<evidence type="ECO:0000313" key="2">
    <source>
        <dbReference type="EMBL" id="KAH7144173.1"/>
    </source>
</evidence>
<dbReference type="Gene3D" id="3.40.50.1820">
    <property type="entry name" value="alpha/beta hydrolase"/>
    <property type="match status" value="1"/>
</dbReference>
<organism evidence="2 3">
    <name type="scientific">Dactylonectria estremocensis</name>
    <dbReference type="NCBI Taxonomy" id="1079267"/>
    <lineage>
        <taxon>Eukaryota</taxon>
        <taxon>Fungi</taxon>
        <taxon>Dikarya</taxon>
        <taxon>Ascomycota</taxon>
        <taxon>Pezizomycotina</taxon>
        <taxon>Sordariomycetes</taxon>
        <taxon>Hypocreomycetidae</taxon>
        <taxon>Hypocreales</taxon>
        <taxon>Nectriaceae</taxon>
        <taxon>Dactylonectria</taxon>
    </lineage>
</organism>
<sequence length="414" mass="47299">MSSFFREVKHTIPGHHSREYVTATINGDDDVPKLAVKQYIPLDNSNPKPGDVTIVAAHANGFPKELYEPLWDEFYKQMAAHNVGIRSIWIADMWNQGQSGVLNEEILANVPSWSDHARDLMSLINQKQGDMPHPLIGIGHSMGGTQLALLSIWNPRLLRSLVLLDTIIQIPNGSVQPAVLSTPRRDVWPSREAASERFKKSKFHQAWDPRVLDRWIKHGLRQTPTELHLTNKDSNDHSVTLTTSKHQELFTFLRPTYRNYPAETFRDKDPATEFEHPGYKFYRPEPAYVFNRLRELRPSVLYIFGDKSELSTPERRKEKMETTGVGVGGSGGASAGRVREALLDCGHLVAMEKVAETADAIAEFVTMEMQEWKREKQELVQYWGRRSRKEQITIDERWSKEVVPEAPRGKKSLL</sequence>
<dbReference type="Pfam" id="PF12697">
    <property type="entry name" value="Abhydrolase_6"/>
    <property type="match status" value="1"/>
</dbReference>